<feature type="transmembrane region" description="Helical" evidence="9">
    <location>
        <begin position="65"/>
        <end position="91"/>
    </location>
</feature>
<dbReference type="GO" id="GO:0004930">
    <property type="term" value="F:G protein-coupled receptor activity"/>
    <property type="evidence" value="ECO:0000318"/>
    <property type="project" value="GO_Central"/>
</dbReference>
<dbReference type="GO" id="GO:0007186">
    <property type="term" value="P:G protein-coupled receptor signaling pathway"/>
    <property type="evidence" value="ECO:0000318"/>
    <property type="project" value="GO_Central"/>
</dbReference>
<reference evidence="13" key="2">
    <citation type="submission" date="2015-02" db="EMBL/GenBank/DDBJ databases">
        <title>Genome sequencing for Strongylocentrotus purpuratus.</title>
        <authorList>
            <person name="Murali S."/>
            <person name="Liu Y."/>
            <person name="Vee V."/>
            <person name="English A."/>
            <person name="Wang M."/>
            <person name="Skinner E."/>
            <person name="Han Y."/>
            <person name="Muzny D.M."/>
            <person name="Worley K.C."/>
            <person name="Gibbs R.A."/>
        </authorList>
    </citation>
    <scope>NUCLEOTIDE SEQUENCE</scope>
</reference>
<feature type="transmembrane region" description="Helical" evidence="9">
    <location>
        <begin position="140"/>
        <end position="161"/>
    </location>
</feature>
<dbReference type="Proteomes" id="UP000007110">
    <property type="component" value="Unassembled WGS sequence"/>
</dbReference>
<dbReference type="CTD" id="114814"/>
<dbReference type="RefSeq" id="NP_001116992.1">
    <property type="nucleotide sequence ID" value="NM_001123520.1"/>
</dbReference>
<accession>B2BF81</accession>
<dbReference type="EMBL" id="EF494731">
    <property type="protein sequence ID" value="ABU55289.1"/>
    <property type="molecule type" value="mRNA"/>
</dbReference>
<dbReference type="InterPro" id="IPR000276">
    <property type="entry name" value="GPCR_Rhodpsn"/>
</dbReference>
<keyword evidence="3 7" id="KW-0812">Transmembrane</keyword>
<dbReference type="PANTHER" id="PTHR24241">
    <property type="entry name" value="NEUROPEPTIDE RECEPTOR-RELATED G-PROTEIN COUPLED RECEPTOR"/>
    <property type="match status" value="1"/>
</dbReference>
<organism evidence="11">
    <name type="scientific">Strongylocentrotus purpuratus</name>
    <name type="common">Purple sea urchin</name>
    <dbReference type="NCBI Taxonomy" id="7668"/>
    <lineage>
        <taxon>Eukaryota</taxon>
        <taxon>Metazoa</taxon>
        <taxon>Echinodermata</taxon>
        <taxon>Eleutherozoa</taxon>
        <taxon>Echinozoa</taxon>
        <taxon>Echinoidea</taxon>
        <taxon>Euechinoidea</taxon>
        <taxon>Echinacea</taxon>
        <taxon>Camarodonta</taxon>
        <taxon>Echinidea</taxon>
        <taxon>Strongylocentrotidae</taxon>
        <taxon>Strongylocentrotus</taxon>
    </lineage>
</organism>
<evidence type="ECO:0000256" key="4">
    <source>
        <dbReference type="ARBA" id="ARBA00022989"/>
    </source>
</evidence>
<keyword evidence="4 9" id="KW-1133">Transmembrane helix</keyword>
<dbReference type="EnsemblMetazoa" id="NM_001123520">
    <property type="protein sequence ID" value="NP_001116992"/>
    <property type="gene ID" value="GeneID_577553"/>
</dbReference>
<name>B2BF81_STRPU</name>
<dbReference type="OMA" id="CNSWSAQ"/>
<feature type="transmembrane region" description="Helical" evidence="9">
    <location>
        <begin position="229"/>
        <end position="252"/>
    </location>
</feature>
<dbReference type="FunCoup" id="B2BF81">
    <property type="interactions" value="919"/>
</dbReference>
<keyword evidence="6 7" id="KW-0675">Receptor</keyword>
<evidence type="ECO:0000256" key="1">
    <source>
        <dbReference type="ARBA" id="ARBA00004651"/>
    </source>
</evidence>
<feature type="compositionally biased region" description="Low complexity" evidence="8">
    <location>
        <begin position="386"/>
        <end position="401"/>
    </location>
</feature>
<sequence length="434" mass="49393">MTRTTYLSPVTTESAIIHRLNISLFEGLSNYTTAANFSDYDFSYFTESPDSNSSISKTPTFELAYLIRIITLSTILVLSVPLNFIVLLTVWRQRGRKSRVNLLVLHLTIADLLITFINISTDVVWFCTVAWLAGNTMCKLIMFMETFAMYASSFVLIVISIDRYAAIVHPLSVRAADRRCKIMLRVAWGSAAVCSIPQLVVHELMSPSFNPTFYQCVDYGFKEKYFRLWWLYHIFVTLIMYVVPLATIFACYSSIVWKIVRRTNGLTSWSKKPGKTTLRMAGNDGIPRARMRAFRLTAAIVGGFVICWSPYYVVSTWYHVDHGWQDESEPPDPPWLFDVLIALGYLNTCVDPVLYGIFTTKLARDVRHCWRTSKPVARGRQRLTSRRSTSSSNNNPVTVGSSVRLGMTTVNVVSEERQAVHFSIPDEDERTVIP</sequence>
<dbReference type="Gene3D" id="1.20.1070.10">
    <property type="entry name" value="Rhodopsin 7-helix transmembrane proteins"/>
    <property type="match status" value="1"/>
</dbReference>
<keyword evidence="5 9" id="KW-0472">Membrane</keyword>
<feature type="transmembrane region" description="Helical" evidence="9">
    <location>
        <begin position="334"/>
        <end position="358"/>
    </location>
</feature>
<dbReference type="eggNOG" id="KOG3656">
    <property type="taxonomic scope" value="Eukaryota"/>
</dbReference>
<evidence type="ECO:0000259" key="10">
    <source>
        <dbReference type="PROSITE" id="PS50262"/>
    </source>
</evidence>
<evidence type="ECO:0000313" key="13">
    <source>
        <dbReference type="Proteomes" id="UP000007110"/>
    </source>
</evidence>
<evidence type="ECO:0000256" key="5">
    <source>
        <dbReference type="ARBA" id="ARBA00023136"/>
    </source>
</evidence>
<evidence type="ECO:0000256" key="2">
    <source>
        <dbReference type="ARBA" id="ARBA00022475"/>
    </source>
</evidence>
<dbReference type="PANTHER" id="PTHR24241:SF59">
    <property type="entry name" value="ADIPOKINETIC HORMONE RECEPTOR, ISOFORM C"/>
    <property type="match status" value="1"/>
</dbReference>
<dbReference type="AlphaFoldDB" id="B2BF81"/>
<dbReference type="Pfam" id="PF00001">
    <property type="entry name" value="7tm_1"/>
    <property type="match status" value="1"/>
</dbReference>
<dbReference type="GO" id="GO:0005886">
    <property type="term" value="C:plasma membrane"/>
    <property type="evidence" value="ECO:0000318"/>
    <property type="project" value="GO_Central"/>
</dbReference>
<dbReference type="STRING" id="7668.B2BF81"/>
<evidence type="ECO:0000313" key="11">
    <source>
        <dbReference type="EMBL" id="ABU55289.1"/>
    </source>
</evidence>
<feature type="domain" description="G-protein coupled receptors family 1 profile" evidence="10">
    <location>
        <begin position="82"/>
        <end position="355"/>
    </location>
</feature>
<feature type="transmembrane region" description="Helical" evidence="9">
    <location>
        <begin position="103"/>
        <end position="134"/>
    </location>
</feature>
<dbReference type="KEGG" id="spu:577553"/>
<gene>
    <name evidence="11" type="primary">gnrhr2</name>
</gene>
<dbReference type="GeneID" id="577553"/>
<keyword evidence="7" id="KW-0807">Transducer</keyword>
<dbReference type="InParanoid" id="B2BF81"/>
<dbReference type="PROSITE" id="PS00237">
    <property type="entry name" value="G_PROTEIN_RECEP_F1_1"/>
    <property type="match status" value="1"/>
</dbReference>
<evidence type="ECO:0000256" key="7">
    <source>
        <dbReference type="RuleBase" id="RU000688"/>
    </source>
</evidence>
<evidence type="ECO:0000256" key="9">
    <source>
        <dbReference type="SAM" id="Phobius"/>
    </source>
</evidence>
<reference evidence="12" key="3">
    <citation type="submission" date="2021-01" db="UniProtKB">
        <authorList>
            <consortium name="EnsemblMetazoa"/>
        </authorList>
    </citation>
    <scope>IDENTIFICATION</scope>
</reference>
<dbReference type="PROSITE" id="PS50262">
    <property type="entry name" value="G_PROTEIN_RECEP_F1_2"/>
    <property type="match status" value="1"/>
</dbReference>
<keyword evidence="2" id="KW-1003">Cell membrane</keyword>
<evidence type="ECO:0000256" key="3">
    <source>
        <dbReference type="ARBA" id="ARBA00022692"/>
    </source>
</evidence>
<comment type="subcellular location">
    <subcellularLocation>
        <location evidence="1">Cell membrane</location>
        <topology evidence="1">Multi-pass membrane protein</topology>
    </subcellularLocation>
</comment>
<proteinExistence type="evidence at transcript level"/>
<evidence type="ECO:0000256" key="8">
    <source>
        <dbReference type="SAM" id="MobiDB-lite"/>
    </source>
</evidence>
<evidence type="ECO:0000313" key="12">
    <source>
        <dbReference type="EnsemblMetazoa" id="NP_001116992"/>
    </source>
</evidence>
<feature type="transmembrane region" description="Helical" evidence="9">
    <location>
        <begin position="293"/>
        <end position="314"/>
    </location>
</feature>
<keyword evidence="13" id="KW-1185">Reference proteome</keyword>
<feature type="region of interest" description="Disordered" evidence="8">
    <location>
        <begin position="380"/>
        <end position="401"/>
    </location>
</feature>
<dbReference type="GO" id="GO:0032870">
    <property type="term" value="P:cellular response to hormone stimulus"/>
    <property type="evidence" value="ECO:0000318"/>
    <property type="project" value="GO_Central"/>
</dbReference>
<keyword evidence="7" id="KW-0297">G-protein coupled receptor</keyword>
<dbReference type="PRINTS" id="PR00237">
    <property type="entry name" value="GPCRRHODOPSN"/>
</dbReference>
<dbReference type="HOGENOM" id="CLU_009579_15_2_1"/>
<dbReference type="InterPro" id="IPR017452">
    <property type="entry name" value="GPCR_Rhodpsn_7TM"/>
</dbReference>
<evidence type="ECO:0000256" key="6">
    <source>
        <dbReference type="ARBA" id="ARBA00023170"/>
    </source>
</evidence>
<protein>
    <submittedName>
        <fullName evidence="11">Gonadotropin-releasing hormone receptor 2</fullName>
    </submittedName>
</protein>
<comment type="similarity">
    <text evidence="7">Belongs to the G-protein coupled receptor 1 family.</text>
</comment>
<dbReference type="SUPFAM" id="SSF81321">
    <property type="entry name" value="Family A G protein-coupled receptor-like"/>
    <property type="match status" value="1"/>
</dbReference>
<dbReference type="OrthoDB" id="5987909at2759"/>
<feature type="transmembrane region" description="Helical" evidence="9">
    <location>
        <begin position="182"/>
        <end position="201"/>
    </location>
</feature>
<reference evidence="11" key="1">
    <citation type="submission" date="2007-03" db="EMBL/GenBank/DDBJ databases">
        <authorList>
            <person name="Ikemoto T."/>
            <person name="Park M.K."/>
        </authorList>
    </citation>
    <scope>NUCLEOTIDE SEQUENCE</scope>
    <source>
        <tissue evidence="11">Gonad</tissue>
    </source>
</reference>